<dbReference type="EC" id="2.7.7.41" evidence="6"/>
<dbReference type="GO" id="GO:0005886">
    <property type="term" value="C:plasma membrane"/>
    <property type="evidence" value="ECO:0007669"/>
    <property type="project" value="UniProtKB-SubCell"/>
</dbReference>
<evidence type="ECO:0000256" key="16">
    <source>
        <dbReference type="ARBA" id="ARBA00023209"/>
    </source>
</evidence>
<feature type="compositionally biased region" description="Low complexity" evidence="24">
    <location>
        <begin position="23"/>
        <end position="35"/>
    </location>
</feature>
<keyword evidence="8" id="KW-1003">Cell membrane</keyword>
<dbReference type="AlphaFoldDB" id="A0A518ER46"/>
<comment type="pathway">
    <text evidence="4">Lipid metabolism.</text>
</comment>
<evidence type="ECO:0000256" key="5">
    <source>
        <dbReference type="ARBA" id="ARBA00010185"/>
    </source>
</evidence>
<dbReference type="RefSeq" id="WP_145196849.1">
    <property type="nucleotide sequence ID" value="NZ_CP036434.1"/>
</dbReference>
<feature type="transmembrane region" description="Helical" evidence="25">
    <location>
        <begin position="92"/>
        <end position="112"/>
    </location>
</feature>
<evidence type="ECO:0000256" key="20">
    <source>
        <dbReference type="ARBA" id="ARBA00032253"/>
    </source>
</evidence>
<comment type="subcellular location">
    <subcellularLocation>
        <location evidence="2">Cell membrane</location>
        <topology evidence="2">Multi-pass membrane protein</topology>
    </subcellularLocation>
</comment>
<evidence type="ECO:0000256" key="8">
    <source>
        <dbReference type="ARBA" id="ARBA00022475"/>
    </source>
</evidence>
<feature type="transmembrane region" description="Helical" evidence="25">
    <location>
        <begin position="163"/>
        <end position="184"/>
    </location>
</feature>
<keyword evidence="11 25" id="KW-0812">Transmembrane</keyword>
<keyword evidence="14" id="KW-0443">Lipid metabolism</keyword>
<feature type="transmembrane region" description="Helical" evidence="25">
    <location>
        <begin position="132"/>
        <end position="151"/>
    </location>
</feature>
<comment type="pathway">
    <text evidence="3">Phospholipid metabolism; CDP-diacylglycerol biosynthesis; CDP-diacylglycerol from sn-glycerol 3-phosphate: step 3/3.</text>
</comment>
<evidence type="ECO:0000256" key="17">
    <source>
        <dbReference type="ARBA" id="ARBA00023264"/>
    </source>
</evidence>
<evidence type="ECO:0000256" key="9">
    <source>
        <dbReference type="ARBA" id="ARBA00022516"/>
    </source>
</evidence>
<comment type="catalytic activity">
    <reaction evidence="1">
        <text>a 1,2-diacyl-sn-glycero-3-phosphate + CTP + H(+) = a CDP-1,2-diacyl-sn-glycerol + diphosphate</text>
        <dbReference type="Rhea" id="RHEA:16229"/>
        <dbReference type="ChEBI" id="CHEBI:15378"/>
        <dbReference type="ChEBI" id="CHEBI:33019"/>
        <dbReference type="ChEBI" id="CHEBI:37563"/>
        <dbReference type="ChEBI" id="CHEBI:58332"/>
        <dbReference type="ChEBI" id="CHEBI:58608"/>
        <dbReference type="EC" id="2.7.7.41"/>
    </reaction>
</comment>
<dbReference type="Pfam" id="PF01148">
    <property type="entry name" value="CTP_transf_1"/>
    <property type="match status" value="1"/>
</dbReference>
<sequence>MSGADTSSEFEQPVAGDQEKGAADQAKGAGDQAQGMTRRQKVVQRTKVGGGLAVVVAGLLYAASLGPGPQITLGLGVVLSLWSLVEVRRMGLFLSPLGFVVAALSTIGFAAMQVLEPDAVGAAARGLASNPFLVIAGLSLPLAALTFRTTVRHARAGTKPPVKAVSTVLLLVTVALPLLALYPIRLAGGAAGLAAYIGLAKIGDIAGYYFGNLMGKRKPFPSISPGKTVAGCNASLITAVLVGALFVQMGVLDGARYGLVSGAALGAAVNLLAQAGDLLESAYKRRAGFKDSGTTFGPSGGMFDLIDSLILSAPVAALLWPYLFQSRALQP</sequence>
<protein>
    <recommendedName>
        <fullName evidence="7">Phosphatidate cytidylyltransferase</fullName>
        <ecNumber evidence="6">2.7.7.41</ecNumber>
    </recommendedName>
    <alternativeName>
        <fullName evidence="20">CDP-DAG synthase</fullName>
    </alternativeName>
    <alternativeName>
        <fullName evidence="22">CDP-DG synthase</fullName>
    </alternativeName>
    <alternativeName>
        <fullName evidence="18">CDP-diacylglycerol synthase</fullName>
    </alternativeName>
    <alternativeName>
        <fullName evidence="21">CDP-diglyceride pyrophosphorylase</fullName>
    </alternativeName>
    <alternativeName>
        <fullName evidence="23">CDP-diglyceride synthase</fullName>
    </alternativeName>
    <alternativeName>
        <fullName evidence="19">CTP:phosphatidate cytidylyltransferase</fullName>
    </alternativeName>
</protein>
<dbReference type="Proteomes" id="UP000320390">
    <property type="component" value="Chromosome"/>
</dbReference>
<reference evidence="26 27" key="1">
    <citation type="submission" date="2019-02" db="EMBL/GenBank/DDBJ databases">
        <title>Deep-cultivation of Planctomycetes and their phenomic and genomic characterization uncovers novel biology.</title>
        <authorList>
            <person name="Wiegand S."/>
            <person name="Jogler M."/>
            <person name="Boedeker C."/>
            <person name="Pinto D."/>
            <person name="Vollmers J."/>
            <person name="Rivas-Marin E."/>
            <person name="Kohn T."/>
            <person name="Peeters S.H."/>
            <person name="Heuer A."/>
            <person name="Rast P."/>
            <person name="Oberbeckmann S."/>
            <person name="Bunk B."/>
            <person name="Jeske O."/>
            <person name="Meyerdierks A."/>
            <person name="Storesund J.E."/>
            <person name="Kallscheuer N."/>
            <person name="Luecker S."/>
            <person name="Lage O.M."/>
            <person name="Pohl T."/>
            <person name="Merkel B.J."/>
            <person name="Hornburger P."/>
            <person name="Mueller R.-W."/>
            <person name="Bruemmer F."/>
            <person name="Labrenz M."/>
            <person name="Spormann A.M."/>
            <person name="Op den Camp H."/>
            <person name="Overmann J."/>
            <person name="Amann R."/>
            <person name="Jetten M.S.M."/>
            <person name="Mascher T."/>
            <person name="Medema M.H."/>
            <person name="Devos D.P."/>
            <person name="Kaster A.-K."/>
            <person name="Ovreas L."/>
            <person name="Rohde M."/>
            <person name="Galperin M.Y."/>
            <person name="Jogler C."/>
        </authorList>
    </citation>
    <scope>NUCLEOTIDE SEQUENCE [LARGE SCALE GENOMIC DNA]</scope>
    <source>
        <strain evidence="26 27">Poly30</strain>
    </source>
</reference>
<feature type="transmembrane region" description="Helical" evidence="25">
    <location>
        <begin position="46"/>
        <end position="63"/>
    </location>
</feature>
<keyword evidence="10 26" id="KW-0808">Transferase</keyword>
<keyword evidence="17" id="KW-1208">Phospholipid metabolism</keyword>
<evidence type="ECO:0000256" key="15">
    <source>
        <dbReference type="ARBA" id="ARBA00023136"/>
    </source>
</evidence>
<accession>A0A518ER46</accession>
<evidence type="ECO:0000256" key="6">
    <source>
        <dbReference type="ARBA" id="ARBA00012487"/>
    </source>
</evidence>
<keyword evidence="13 25" id="KW-1133">Transmembrane helix</keyword>
<dbReference type="PANTHER" id="PTHR46382">
    <property type="entry name" value="PHOSPHATIDATE CYTIDYLYLTRANSFERASE"/>
    <property type="match status" value="1"/>
</dbReference>
<proteinExistence type="inferred from homology"/>
<dbReference type="PANTHER" id="PTHR46382:SF1">
    <property type="entry name" value="PHOSPHATIDATE CYTIDYLYLTRANSFERASE"/>
    <property type="match status" value="1"/>
</dbReference>
<dbReference type="GO" id="GO:0004605">
    <property type="term" value="F:phosphatidate cytidylyltransferase activity"/>
    <property type="evidence" value="ECO:0007669"/>
    <property type="project" value="UniProtKB-EC"/>
</dbReference>
<evidence type="ECO:0000256" key="21">
    <source>
        <dbReference type="ARBA" id="ARBA00032396"/>
    </source>
</evidence>
<feature type="transmembrane region" description="Helical" evidence="25">
    <location>
        <begin position="230"/>
        <end position="251"/>
    </location>
</feature>
<feature type="region of interest" description="Disordered" evidence="24">
    <location>
        <begin position="1"/>
        <end position="40"/>
    </location>
</feature>
<gene>
    <name evidence="26" type="primary">cdsA</name>
    <name evidence="26" type="ORF">Poly30_20720</name>
</gene>
<organism evidence="26 27">
    <name type="scientific">Saltatorellus ferox</name>
    <dbReference type="NCBI Taxonomy" id="2528018"/>
    <lineage>
        <taxon>Bacteria</taxon>
        <taxon>Pseudomonadati</taxon>
        <taxon>Planctomycetota</taxon>
        <taxon>Planctomycetia</taxon>
        <taxon>Planctomycetia incertae sedis</taxon>
        <taxon>Saltatorellus</taxon>
    </lineage>
</organism>
<evidence type="ECO:0000256" key="1">
    <source>
        <dbReference type="ARBA" id="ARBA00001698"/>
    </source>
</evidence>
<dbReference type="GO" id="GO:0016024">
    <property type="term" value="P:CDP-diacylglycerol biosynthetic process"/>
    <property type="evidence" value="ECO:0007669"/>
    <property type="project" value="TreeGrafter"/>
</dbReference>
<keyword evidence="16" id="KW-0594">Phospholipid biosynthesis</keyword>
<dbReference type="EMBL" id="CP036434">
    <property type="protein sequence ID" value="QDV06562.1"/>
    <property type="molecule type" value="Genomic_DNA"/>
</dbReference>
<evidence type="ECO:0000256" key="11">
    <source>
        <dbReference type="ARBA" id="ARBA00022692"/>
    </source>
</evidence>
<feature type="transmembrane region" description="Helical" evidence="25">
    <location>
        <begin position="300"/>
        <end position="323"/>
    </location>
</feature>
<evidence type="ECO:0000256" key="13">
    <source>
        <dbReference type="ARBA" id="ARBA00022989"/>
    </source>
</evidence>
<evidence type="ECO:0000256" key="10">
    <source>
        <dbReference type="ARBA" id="ARBA00022679"/>
    </source>
</evidence>
<evidence type="ECO:0000256" key="2">
    <source>
        <dbReference type="ARBA" id="ARBA00004651"/>
    </source>
</evidence>
<evidence type="ECO:0000256" key="3">
    <source>
        <dbReference type="ARBA" id="ARBA00005119"/>
    </source>
</evidence>
<evidence type="ECO:0000313" key="27">
    <source>
        <dbReference type="Proteomes" id="UP000320390"/>
    </source>
</evidence>
<keyword evidence="9" id="KW-0444">Lipid biosynthesis</keyword>
<evidence type="ECO:0000256" key="24">
    <source>
        <dbReference type="SAM" id="MobiDB-lite"/>
    </source>
</evidence>
<evidence type="ECO:0000256" key="4">
    <source>
        <dbReference type="ARBA" id="ARBA00005189"/>
    </source>
</evidence>
<dbReference type="OrthoDB" id="9799199at2"/>
<evidence type="ECO:0000256" key="25">
    <source>
        <dbReference type="SAM" id="Phobius"/>
    </source>
</evidence>
<evidence type="ECO:0000256" key="14">
    <source>
        <dbReference type="ARBA" id="ARBA00023098"/>
    </source>
</evidence>
<evidence type="ECO:0000256" key="19">
    <source>
        <dbReference type="ARBA" id="ARBA00031825"/>
    </source>
</evidence>
<keyword evidence="27" id="KW-1185">Reference proteome</keyword>
<feature type="compositionally biased region" description="Polar residues" evidence="24">
    <location>
        <begin position="1"/>
        <end position="10"/>
    </location>
</feature>
<comment type="similarity">
    <text evidence="5">Belongs to the CDS family.</text>
</comment>
<evidence type="ECO:0000256" key="7">
    <source>
        <dbReference type="ARBA" id="ARBA00019373"/>
    </source>
</evidence>
<feature type="transmembrane region" description="Helical" evidence="25">
    <location>
        <begin position="190"/>
        <end position="210"/>
    </location>
</feature>
<evidence type="ECO:0000313" key="26">
    <source>
        <dbReference type="EMBL" id="QDV06562.1"/>
    </source>
</evidence>
<evidence type="ECO:0000256" key="23">
    <source>
        <dbReference type="ARBA" id="ARBA00033406"/>
    </source>
</evidence>
<evidence type="ECO:0000256" key="18">
    <source>
        <dbReference type="ARBA" id="ARBA00029893"/>
    </source>
</evidence>
<evidence type="ECO:0000256" key="22">
    <source>
        <dbReference type="ARBA" id="ARBA00032743"/>
    </source>
</evidence>
<evidence type="ECO:0000256" key="12">
    <source>
        <dbReference type="ARBA" id="ARBA00022695"/>
    </source>
</evidence>
<feature type="transmembrane region" description="Helical" evidence="25">
    <location>
        <begin position="69"/>
        <end position="85"/>
    </location>
</feature>
<name>A0A518ER46_9BACT</name>
<keyword evidence="12 26" id="KW-0548">Nucleotidyltransferase</keyword>
<keyword evidence="15 25" id="KW-0472">Membrane</keyword>